<feature type="compositionally biased region" description="Basic and acidic residues" evidence="1">
    <location>
        <begin position="106"/>
        <end position="130"/>
    </location>
</feature>
<reference evidence="3" key="1">
    <citation type="submission" date="2018-11" db="EMBL/GenBank/DDBJ databases">
        <authorList>
            <consortium name="Genoscope - CEA"/>
            <person name="William W."/>
        </authorList>
    </citation>
    <scope>NUCLEOTIDE SEQUENCE</scope>
</reference>
<dbReference type="AlphaFoldDB" id="A0A3P6ATF2"/>
<feature type="region of interest" description="Disordered" evidence="1">
    <location>
        <begin position="94"/>
        <end position="153"/>
    </location>
</feature>
<dbReference type="Pfam" id="PF09713">
    <property type="entry name" value="A_thal_3526"/>
    <property type="match status" value="1"/>
</dbReference>
<evidence type="ECO:0000313" key="2">
    <source>
        <dbReference type="EMBL" id="CAG7894921.1"/>
    </source>
</evidence>
<organism evidence="3">
    <name type="scientific">Brassica campestris</name>
    <name type="common">Field mustard</name>
    <dbReference type="NCBI Taxonomy" id="3711"/>
    <lineage>
        <taxon>Eukaryota</taxon>
        <taxon>Viridiplantae</taxon>
        <taxon>Streptophyta</taxon>
        <taxon>Embryophyta</taxon>
        <taxon>Tracheophyta</taxon>
        <taxon>Spermatophyta</taxon>
        <taxon>Magnoliopsida</taxon>
        <taxon>eudicotyledons</taxon>
        <taxon>Gunneridae</taxon>
        <taxon>Pentapetalae</taxon>
        <taxon>rosids</taxon>
        <taxon>malvids</taxon>
        <taxon>Brassicales</taxon>
        <taxon>Brassicaceae</taxon>
        <taxon>Brassiceae</taxon>
        <taxon>Brassica</taxon>
    </lineage>
</organism>
<dbReference type="EMBL" id="LS974618">
    <property type="protein sequence ID" value="CAG7894921.1"/>
    <property type="molecule type" value="Genomic_DNA"/>
</dbReference>
<proteinExistence type="predicted"/>
<protein>
    <submittedName>
        <fullName evidence="2">Uncharacterized protein</fullName>
    </submittedName>
</protein>
<dbReference type="Gramene" id="A02p38730.2_BraZ1">
    <property type="protein sequence ID" value="A02p38730.2_BraZ1.CDS"/>
    <property type="gene ID" value="A02g38730.2_BraZ1"/>
</dbReference>
<feature type="compositionally biased region" description="Basic and acidic residues" evidence="1">
    <location>
        <begin position="139"/>
        <end position="153"/>
    </location>
</feature>
<evidence type="ECO:0000313" key="3">
    <source>
        <dbReference type="EMBL" id="VDC91043.1"/>
    </source>
</evidence>
<dbReference type="EMBL" id="LR031573">
    <property type="protein sequence ID" value="VDC91043.1"/>
    <property type="molecule type" value="Genomic_DNA"/>
</dbReference>
<evidence type="ECO:0000256" key="1">
    <source>
        <dbReference type="SAM" id="MobiDB-lite"/>
    </source>
</evidence>
<dbReference type="Proteomes" id="UP000694005">
    <property type="component" value="Chromosome A02"/>
</dbReference>
<accession>A0A3P6ATF2</accession>
<sequence length="153" mass="17711">MAGLPFPGGSKTEKIHAQFYDIVEECIEDNMSKDETVRHLWDKYLIPHEYTNRDDFWQRFMNTLGQIQSNTQHLDTLGHIQSNTEQVVKLLTDGHVFGPHPSAAESSKRQRAEEAEERCNSEAAAKLHENEEGDEEEPEKLHDEEREKLQLPQ</sequence>
<dbReference type="InterPro" id="IPR006476">
    <property type="entry name" value="CHP01589_pln"/>
</dbReference>
<name>A0A3P6ATF2_BRACM</name>
<gene>
    <name evidence="3" type="ORF">BRAA02T08126Z</name>
    <name evidence="2" type="ORF">BRAPAZ1V2_A02P38730.2</name>
</gene>